<comment type="caution">
    <text evidence="2">The sequence shown here is derived from an EMBL/GenBank/DDBJ whole genome shotgun (WGS) entry which is preliminary data.</text>
</comment>
<dbReference type="AlphaFoldDB" id="A0A4R4P3D0"/>
<keyword evidence="3" id="KW-1185">Reference proteome</keyword>
<evidence type="ECO:0000313" key="2">
    <source>
        <dbReference type="EMBL" id="TDC16399.1"/>
    </source>
</evidence>
<dbReference type="EMBL" id="SMKA01000311">
    <property type="protein sequence ID" value="TDC16399.1"/>
    <property type="molecule type" value="Genomic_DNA"/>
</dbReference>
<dbReference type="Proteomes" id="UP000295075">
    <property type="component" value="Unassembled WGS sequence"/>
</dbReference>
<protein>
    <submittedName>
        <fullName evidence="2">Uncharacterized protein</fullName>
    </submittedName>
</protein>
<sequence>MRRFTPSDKVIVALSGDMPARQQAAGYVLDLAFFFDRVRAIDVPAGAAVESMRDDGAGELHDLLASARPLMTYKVSGSGYWSSEQHDPDPPSSAPGLG</sequence>
<feature type="region of interest" description="Disordered" evidence="1">
    <location>
        <begin position="79"/>
        <end position="98"/>
    </location>
</feature>
<gene>
    <name evidence="2" type="ORF">E1261_39005</name>
</gene>
<evidence type="ECO:0000256" key="1">
    <source>
        <dbReference type="SAM" id="MobiDB-lite"/>
    </source>
</evidence>
<accession>A0A4R4P3D0</accession>
<organism evidence="2 3">
    <name type="scientific">Kribbella albertanoniae</name>
    <dbReference type="NCBI Taxonomy" id="1266829"/>
    <lineage>
        <taxon>Bacteria</taxon>
        <taxon>Bacillati</taxon>
        <taxon>Actinomycetota</taxon>
        <taxon>Actinomycetes</taxon>
        <taxon>Propionibacteriales</taxon>
        <taxon>Kribbellaceae</taxon>
        <taxon>Kribbella</taxon>
    </lineage>
</organism>
<reference evidence="2 3" key="1">
    <citation type="submission" date="2019-03" db="EMBL/GenBank/DDBJ databases">
        <title>Draft genome sequences of novel Actinobacteria.</title>
        <authorList>
            <person name="Sahin N."/>
            <person name="Ay H."/>
            <person name="Saygin H."/>
        </authorList>
    </citation>
    <scope>NUCLEOTIDE SEQUENCE [LARGE SCALE GENOMIC DNA]</scope>
    <source>
        <strain evidence="2 3">JCM 30547</strain>
    </source>
</reference>
<proteinExistence type="predicted"/>
<name>A0A4R4P3D0_9ACTN</name>
<evidence type="ECO:0000313" key="3">
    <source>
        <dbReference type="Proteomes" id="UP000295075"/>
    </source>
</evidence>